<keyword evidence="3" id="KW-1185">Reference proteome</keyword>
<comment type="caution">
    <text evidence="2">The sequence shown here is derived from an EMBL/GenBank/DDBJ whole genome shotgun (WGS) entry which is preliminary data.</text>
</comment>
<evidence type="ECO:0000256" key="1">
    <source>
        <dbReference type="SAM" id="MobiDB-lite"/>
    </source>
</evidence>
<evidence type="ECO:0000313" key="2">
    <source>
        <dbReference type="EMBL" id="KAG6380003.1"/>
    </source>
</evidence>
<organism evidence="2 3">
    <name type="scientific">Boletus reticuloceps</name>
    <dbReference type="NCBI Taxonomy" id="495285"/>
    <lineage>
        <taxon>Eukaryota</taxon>
        <taxon>Fungi</taxon>
        <taxon>Dikarya</taxon>
        <taxon>Basidiomycota</taxon>
        <taxon>Agaricomycotina</taxon>
        <taxon>Agaricomycetes</taxon>
        <taxon>Agaricomycetidae</taxon>
        <taxon>Boletales</taxon>
        <taxon>Boletineae</taxon>
        <taxon>Boletaceae</taxon>
        <taxon>Boletoideae</taxon>
        <taxon>Boletus</taxon>
    </lineage>
</organism>
<feature type="region of interest" description="Disordered" evidence="1">
    <location>
        <begin position="64"/>
        <end position="92"/>
    </location>
</feature>
<accession>A0A8I3AC82</accession>
<name>A0A8I3AC82_9AGAM</name>
<dbReference type="AlphaFoldDB" id="A0A8I3AC82"/>
<evidence type="ECO:0000313" key="3">
    <source>
        <dbReference type="Proteomes" id="UP000683000"/>
    </source>
</evidence>
<gene>
    <name evidence="2" type="ORF">JVT61DRAFT_10579</name>
</gene>
<dbReference type="EMBL" id="JAGFBS010000004">
    <property type="protein sequence ID" value="KAG6380003.1"/>
    <property type="molecule type" value="Genomic_DNA"/>
</dbReference>
<sequence>MARPVTRTKNSSQRPGQILLDMKQKRRTSEQKQLDDADAQREREEAAAARERGIKRLANIISQTQNEEDDLLPTLINQAPSCARQPSPPLNS</sequence>
<reference evidence="2" key="1">
    <citation type="submission" date="2021-03" db="EMBL/GenBank/DDBJ databases">
        <title>Evolutionary innovations through gain and loss of genes in the ectomycorrhizal Boletales.</title>
        <authorList>
            <person name="Wu G."/>
            <person name="Miyauchi S."/>
            <person name="Morin E."/>
            <person name="Yang Z.-L."/>
            <person name="Xu J."/>
            <person name="Martin F.M."/>
        </authorList>
    </citation>
    <scope>NUCLEOTIDE SEQUENCE</scope>
    <source>
        <strain evidence="2">BR01</strain>
    </source>
</reference>
<feature type="region of interest" description="Disordered" evidence="1">
    <location>
        <begin position="1"/>
        <end position="49"/>
    </location>
</feature>
<proteinExistence type="predicted"/>
<feature type="compositionally biased region" description="Basic and acidic residues" evidence="1">
    <location>
        <begin position="27"/>
        <end position="49"/>
    </location>
</feature>
<dbReference type="OrthoDB" id="3187908at2759"/>
<dbReference type="Proteomes" id="UP000683000">
    <property type="component" value="Unassembled WGS sequence"/>
</dbReference>
<protein>
    <submittedName>
        <fullName evidence="2">Uncharacterized protein</fullName>
    </submittedName>
</protein>